<dbReference type="PANTHER" id="PTHR22926">
    <property type="entry name" value="PHOSPHO-N-ACETYLMURAMOYL-PENTAPEPTIDE-TRANSFERASE"/>
    <property type="match status" value="1"/>
</dbReference>
<dbReference type="GO" id="GO:0005886">
    <property type="term" value="C:plasma membrane"/>
    <property type="evidence" value="ECO:0007669"/>
    <property type="project" value="UniProtKB-SubCell"/>
</dbReference>
<keyword evidence="7" id="KW-0460">Magnesium</keyword>
<dbReference type="Pfam" id="PF00953">
    <property type="entry name" value="Glycos_transf_4"/>
    <property type="match status" value="1"/>
</dbReference>
<feature type="transmembrane region" description="Helical" evidence="8">
    <location>
        <begin position="168"/>
        <end position="186"/>
    </location>
</feature>
<keyword evidence="5 8" id="KW-1133">Transmembrane helix</keyword>
<dbReference type="EMBL" id="LJJC01000004">
    <property type="protein sequence ID" value="KQL52411.1"/>
    <property type="molecule type" value="Genomic_DNA"/>
</dbReference>
<evidence type="ECO:0000256" key="2">
    <source>
        <dbReference type="ARBA" id="ARBA00022475"/>
    </source>
</evidence>
<feature type="transmembrane region" description="Helical" evidence="8">
    <location>
        <begin position="104"/>
        <end position="122"/>
    </location>
</feature>
<feature type="transmembrane region" description="Helical" evidence="8">
    <location>
        <begin position="48"/>
        <end position="69"/>
    </location>
</feature>
<sequence length="321" mass="35452">MLYYIFSFMVSCGIVLILIPPLKNLAFKIGFVDNPQPFNDRKTHQEPIPLLAGVAIFFSFTITYFLFIHKISQKSLGILLGSLLILIIGMIDDWYKTQGKEFRAFPKFIVQISAAIIVYFSGITFKGFTNPFNDHFIVLPEFLQFILTIVWIFGVSTVINFTDGIDGLAAGLTAISGGTLFIVAIVQNQQLSAMMSIIIVGSALGYLRFNKPPAKMFMGDAGATFLGFILGIIALDGALKQATVLSLFIPILALGVPIFDNIRVILFRYLKGIPVYKADASQVHFVLLRKGLKKGEVLLFLCLVNFCFGLISIILSLLGNQ</sequence>
<feature type="transmembrane region" description="Helical" evidence="8">
    <location>
        <begin position="297"/>
        <end position="318"/>
    </location>
</feature>
<gene>
    <name evidence="9" type="ORF">AN964_01880</name>
</gene>
<evidence type="ECO:0000313" key="10">
    <source>
        <dbReference type="Proteomes" id="UP000051888"/>
    </source>
</evidence>
<comment type="caution">
    <text evidence="9">The sequence shown here is derived from an EMBL/GenBank/DDBJ whole genome shotgun (WGS) entry which is preliminary data.</text>
</comment>
<protein>
    <submittedName>
        <fullName evidence="9">UDP-phosphate N-acetylgalactosaminyl-1-phosphate transferase</fullName>
    </submittedName>
</protein>
<reference evidence="9 10" key="1">
    <citation type="submission" date="2015-09" db="EMBL/GenBank/DDBJ databases">
        <title>Genome sequencing project for genomic taxonomy and phylogenomics of Bacillus-like bacteria.</title>
        <authorList>
            <person name="Liu B."/>
            <person name="Wang J."/>
            <person name="Zhu Y."/>
            <person name="Liu G."/>
            <person name="Chen Q."/>
            <person name="Chen Z."/>
            <person name="Lan J."/>
            <person name="Che J."/>
            <person name="Ge C."/>
            <person name="Shi H."/>
            <person name="Pan Z."/>
            <person name="Liu X."/>
        </authorList>
    </citation>
    <scope>NUCLEOTIDE SEQUENCE [LARGE SCALE GENOMIC DNA]</scope>
    <source>
        <strain evidence="9 10">LMG 18435</strain>
    </source>
</reference>
<dbReference type="PATRIC" id="fig|157838.3.peg.416"/>
<evidence type="ECO:0000256" key="7">
    <source>
        <dbReference type="PIRSR" id="PIRSR600715-1"/>
    </source>
</evidence>
<dbReference type="GO" id="GO:0044038">
    <property type="term" value="P:cell wall macromolecule biosynthetic process"/>
    <property type="evidence" value="ECO:0007669"/>
    <property type="project" value="TreeGrafter"/>
</dbReference>
<keyword evidence="4 8" id="KW-0812">Transmembrane</keyword>
<dbReference type="GO" id="GO:0009103">
    <property type="term" value="P:lipopolysaccharide biosynthetic process"/>
    <property type="evidence" value="ECO:0007669"/>
    <property type="project" value="TreeGrafter"/>
</dbReference>
<dbReference type="CDD" id="cd06853">
    <property type="entry name" value="GT_WecA_like"/>
    <property type="match status" value="1"/>
</dbReference>
<feature type="transmembrane region" description="Helical" evidence="8">
    <location>
        <begin position="142"/>
        <end position="161"/>
    </location>
</feature>
<evidence type="ECO:0000256" key="4">
    <source>
        <dbReference type="ARBA" id="ARBA00022692"/>
    </source>
</evidence>
<proteinExistence type="predicted"/>
<feature type="binding site" evidence="7">
    <location>
        <position position="160"/>
    </location>
    <ligand>
        <name>Mg(2+)</name>
        <dbReference type="ChEBI" id="CHEBI:18420"/>
    </ligand>
</feature>
<keyword evidence="3 9" id="KW-0808">Transferase</keyword>
<keyword evidence="7" id="KW-0479">Metal-binding</keyword>
<feature type="transmembrane region" description="Helical" evidence="8">
    <location>
        <begin position="241"/>
        <end position="259"/>
    </location>
</feature>
<evidence type="ECO:0000256" key="6">
    <source>
        <dbReference type="ARBA" id="ARBA00023136"/>
    </source>
</evidence>
<dbReference type="STRING" id="157838.AN964_01880"/>
<keyword evidence="6 8" id="KW-0472">Membrane</keyword>
<evidence type="ECO:0000256" key="3">
    <source>
        <dbReference type="ARBA" id="ARBA00022679"/>
    </source>
</evidence>
<dbReference type="GO" id="GO:0046872">
    <property type="term" value="F:metal ion binding"/>
    <property type="evidence" value="ECO:0007669"/>
    <property type="project" value="UniProtKB-KW"/>
</dbReference>
<name>A0A0Q3WW26_9BACI</name>
<dbReference type="OrthoDB" id="9783652at2"/>
<dbReference type="Proteomes" id="UP000051888">
    <property type="component" value="Unassembled WGS sequence"/>
</dbReference>
<evidence type="ECO:0000313" key="9">
    <source>
        <dbReference type="EMBL" id="KQL52411.1"/>
    </source>
</evidence>
<feature type="binding site" evidence="7">
    <location>
        <position position="220"/>
    </location>
    <ligand>
        <name>Mg(2+)</name>
        <dbReference type="ChEBI" id="CHEBI:18420"/>
    </ligand>
</feature>
<comment type="cofactor">
    <cofactor evidence="7">
        <name>Mg(2+)</name>
        <dbReference type="ChEBI" id="CHEBI:18420"/>
    </cofactor>
</comment>
<dbReference type="AlphaFoldDB" id="A0A0Q3WW26"/>
<feature type="transmembrane region" description="Helical" evidence="8">
    <location>
        <begin position="75"/>
        <end position="92"/>
    </location>
</feature>
<feature type="transmembrane region" description="Helical" evidence="8">
    <location>
        <begin position="6"/>
        <end position="27"/>
    </location>
</feature>
<keyword evidence="10" id="KW-1185">Reference proteome</keyword>
<dbReference type="GO" id="GO:0071555">
    <property type="term" value="P:cell wall organization"/>
    <property type="evidence" value="ECO:0007669"/>
    <property type="project" value="TreeGrafter"/>
</dbReference>
<evidence type="ECO:0000256" key="8">
    <source>
        <dbReference type="SAM" id="Phobius"/>
    </source>
</evidence>
<organism evidence="9 10">
    <name type="scientific">Heyndrickxia shackletonii</name>
    <dbReference type="NCBI Taxonomy" id="157838"/>
    <lineage>
        <taxon>Bacteria</taxon>
        <taxon>Bacillati</taxon>
        <taxon>Bacillota</taxon>
        <taxon>Bacilli</taxon>
        <taxon>Bacillales</taxon>
        <taxon>Bacillaceae</taxon>
        <taxon>Heyndrickxia</taxon>
    </lineage>
</organism>
<dbReference type="GO" id="GO:0016780">
    <property type="term" value="F:phosphotransferase activity, for other substituted phosphate groups"/>
    <property type="evidence" value="ECO:0007669"/>
    <property type="project" value="InterPro"/>
</dbReference>
<feature type="transmembrane region" description="Helical" evidence="8">
    <location>
        <begin position="216"/>
        <end position="235"/>
    </location>
</feature>
<accession>A0A0Q3WW26</accession>
<keyword evidence="2" id="KW-1003">Cell membrane</keyword>
<comment type="subcellular location">
    <subcellularLocation>
        <location evidence="1">Cell membrane</location>
        <topology evidence="1">Multi-pass membrane protein</topology>
    </subcellularLocation>
</comment>
<evidence type="ECO:0000256" key="1">
    <source>
        <dbReference type="ARBA" id="ARBA00004651"/>
    </source>
</evidence>
<dbReference type="RefSeq" id="WP_055738093.1">
    <property type="nucleotide sequence ID" value="NZ_JAAIWL010000007.1"/>
</dbReference>
<evidence type="ECO:0000256" key="5">
    <source>
        <dbReference type="ARBA" id="ARBA00022989"/>
    </source>
</evidence>
<dbReference type="InterPro" id="IPR000715">
    <property type="entry name" value="Glycosyl_transferase_4"/>
</dbReference>
<dbReference type="PANTHER" id="PTHR22926:SF3">
    <property type="entry name" value="UNDECAPRENYL-PHOSPHATE ALPHA-N-ACETYLGLUCOSAMINYL 1-PHOSPHATE TRANSFERASE"/>
    <property type="match status" value="1"/>
</dbReference>